<sequence length="90" mass="10372">MNQEKLVDVYIPALVALLTRAEEIAKRPLSENEVLRIRDKATKVSQPLSGMPAFLKQRGYHDIYAPEAWEEWKLYREGKLDLSIGDDKNT</sequence>
<proteinExistence type="predicted"/>
<dbReference type="PATRIC" id="fig|171383.3.peg.4515"/>
<keyword evidence="2" id="KW-1185">Reference proteome</keyword>
<evidence type="ECO:0000313" key="2">
    <source>
        <dbReference type="Proteomes" id="UP000037530"/>
    </source>
</evidence>
<dbReference type="AlphaFoldDB" id="A0A0M0HP29"/>
<comment type="caution">
    <text evidence="1">The sequence shown here is derived from an EMBL/GenBank/DDBJ whole genome shotgun (WGS) entry which is preliminary data.</text>
</comment>
<dbReference type="OrthoDB" id="7066376at2"/>
<protein>
    <submittedName>
        <fullName evidence="1">Uncharacterized protein</fullName>
    </submittedName>
</protein>
<reference evidence="2" key="1">
    <citation type="submission" date="2015-08" db="EMBL/GenBank/DDBJ databases">
        <title>Vibrio galatheae sp. nov., a novel member of the Vibrionaceae family isolated from the Solomon Islands.</title>
        <authorList>
            <person name="Giubergia S."/>
            <person name="Machado H."/>
            <person name="Mateiu R.V."/>
            <person name="Gram L."/>
        </authorList>
    </citation>
    <scope>NUCLEOTIDE SEQUENCE [LARGE SCALE GENOMIC DNA]</scope>
    <source>
        <strain evidence="2">DSM 19134</strain>
    </source>
</reference>
<dbReference type="Proteomes" id="UP000037530">
    <property type="component" value="Unassembled WGS sequence"/>
</dbReference>
<gene>
    <name evidence="1" type="ORF">AKJ31_22155</name>
</gene>
<name>A0A0M0HP29_9VIBR</name>
<accession>A0A0M0HP29</accession>
<organism evidence="1 2">
    <name type="scientific">Vibrio hepatarius</name>
    <dbReference type="NCBI Taxonomy" id="171383"/>
    <lineage>
        <taxon>Bacteria</taxon>
        <taxon>Pseudomonadati</taxon>
        <taxon>Pseudomonadota</taxon>
        <taxon>Gammaproteobacteria</taxon>
        <taxon>Vibrionales</taxon>
        <taxon>Vibrionaceae</taxon>
        <taxon>Vibrio</taxon>
        <taxon>Vibrio oreintalis group</taxon>
    </lineage>
</organism>
<evidence type="ECO:0000313" key="1">
    <source>
        <dbReference type="EMBL" id="KOO03819.1"/>
    </source>
</evidence>
<dbReference type="RefSeq" id="WP_025794334.1">
    <property type="nucleotide sequence ID" value="NZ_LHPI01000056.1"/>
</dbReference>
<dbReference type="EMBL" id="LHPI01000056">
    <property type="protein sequence ID" value="KOO03819.1"/>
    <property type="molecule type" value="Genomic_DNA"/>
</dbReference>